<organism evidence="2 3">
    <name type="scientific">Coleofasciculus chthonoplastes PCC 7420</name>
    <dbReference type="NCBI Taxonomy" id="118168"/>
    <lineage>
        <taxon>Bacteria</taxon>
        <taxon>Bacillati</taxon>
        <taxon>Cyanobacteriota</taxon>
        <taxon>Cyanophyceae</taxon>
        <taxon>Coleofasciculales</taxon>
        <taxon>Coleofasciculaceae</taxon>
        <taxon>Coleofasciculus</taxon>
    </lineage>
</organism>
<feature type="region of interest" description="Disordered" evidence="1">
    <location>
        <begin position="29"/>
        <end position="55"/>
    </location>
</feature>
<sequence>MSTTGEKTNAGKVLNRVYLLINISPSSPNPFSHCGEKEDRMLLPPSPVQKKRSIL</sequence>
<evidence type="ECO:0000313" key="3">
    <source>
        <dbReference type="Proteomes" id="UP000003835"/>
    </source>
</evidence>
<dbReference type="EMBL" id="DS989858">
    <property type="protein sequence ID" value="EDX73430.1"/>
    <property type="molecule type" value="Genomic_DNA"/>
</dbReference>
<keyword evidence="3" id="KW-1185">Reference proteome</keyword>
<gene>
    <name evidence="2" type="ORF">MC7420_1226</name>
</gene>
<dbReference type="AlphaFoldDB" id="B4VXI6"/>
<dbReference type="STRING" id="118168.MC7420_1226"/>
<dbReference type="Proteomes" id="UP000003835">
    <property type="component" value="Unassembled WGS sequence"/>
</dbReference>
<evidence type="ECO:0000256" key="1">
    <source>
        <dbReference type="SAM" id="MobiDB-lite"/>
    </source>
</evidence>
<name>B4VXI6_9CYAN</name>
<protein>
    <submittedName>
        <fullName evidence="2">Uncharacterized protein</fullName>
    </submittedName>
</protein>
<proteinExistence type="predicted"/>
<reference evidence="2 3" key="1">
    <citation type="submission" date="2008-07" db="EMBL/GenBank/DDBJ databases">
        <authorList>
            <person name="Tandeau de Marsac N."/>
            <person name="Ferriera S."/>
            <person name="Johnson J."/>
            <person name="Kravitz S."/>
            <person name="Beeson K."/>
            <person name="Sutton G."/>
            <person name="Rogers Y.-H."/>
            <person name="Friedman R."/>
            <person name="Frazier M."/>
            <person name="Venter J.C."/>
        </authorList>
    </citation>
    <scope>NUCLEOTIDE SEQUENCE [LARGE SCALE GENOMIC DNA]</scope>
    <source>
        <strain evidence="2 3">PCC 7420</strain>
    </source>
</reference>
<accession>B4VXI6</accession>
<dbReference type="HOGENOM" id="CLU_3024248_0_0_3"/>
<evidence type="ECO:0000313" key="2">
    <source>
        <dbReference type="EMBL" id="EDX73430.1"/>
    </source>
</evidence>